<dbReference type="Pfam" id="PF01381">
    <property type="entry name" value="HTH_3"/>
    <property type="match status" value="1"/>
</dbReference>
<dbReference type="NCBIfam" id="TIGR02607">
    <property type="entry name" value="antidote_HigA"/>
    <property type="match status" value="1"/>
</dbReference>
<keyword evidence="1" id="KW-0238">DNA-binding</keyword>
<dbReference type="Gene3D" id="1.10.260.40">
    <property type="entry name" value="lambda repressor-like DNA-binding domains"/>
    <property type="match status" value="1"/>
</dbReference>
<name>A0A369T6U9_9PROT</name>
<comment type="caution">
    <text evidence="3">The sequence shown here is derived from an EMBL/GenBank/DDBJ whole genome shotgun (WGS) entry which is preliminary data.</text>
</comment>
<dbReference type="PROSITE" id="PS50943">
    <property type="entry name" value="HTH_CROC1"/>
    <property type="match status" value="1"/>
</dbReference>
<dbReference type="Proteomes" id="UP000253941">
    <property type="component" value="Unassembled WGS sequence"/>
</dbReference>
<dbReference type="SUPFAM" id="SSF47413">
    <property type="entry name" value="lambda repressor-like DNA-binding domains"/>
    <property type="match status" value="1"/>
</dbReference>
<organism evidence="3 4">
    <name type="scientific">Ferruginivarius sediminum</name>
    <dbReference type="NCBI Taxonomy" id="2661937"/>
    <lineage>
        <taxon>Bacteria</taxon>
        <taxon>Pseudomonadati</taxon>
        <taxon>Pseudomonadota</taxon>
        <taxon>Alphaproteobacteria</taxon>
        <taxon>Rhodospirillales</taxon>
        <taxon>Rhodospirillaceae</taxon>
        <taxon>Ferruginivarius</taxon>
    </lineage>
</organism>
<dbReference type="EMBL" id="QPMH01000016">
    <property type="protein sequence ID" value="RDD61053.1"/>
    <property type="molecule type" value="Genomic_DNA"/>
</dbReference>
<sequence length="101" mass="11504">MATLSNIHPGEILQEEFMEPLGLSAYRLAKDIDVPQTRIAAIVHGRRGVTPDTAARLGRYFRTSAQFWLNLQAAYDLEELERDKRAELERIHPRDDIALAC</sequence>
<evidence type="ECO:0000313" key="3">
    <source>
        <dbReference type="EMBL" id="RDD61053.1"/>
    </source>
</evidence>
<dbReference type="CDD" id="cd00093">
    <property type="entry name" value="HTH_XRE"/>
    <property type="match status" value="1"/>
</dbReference>
<dbReference type="GO" id="GO:0003677">
    <property type="term" value="F:DNA binding"/>
    <property type="evidence" value="ECO:0007669"/>
    <property type="project" value="UniProtKB-KW"/>
</dbReference>
<keyword evidence="4" id="KW-1185">Reference proteome</keyword>
<dbReference type="SMART" id="SM00530">
    <property type="entry name" value="HTH_XRE"/>
    <property type="match status" value="1"/>
</dbReference>
<evidence type="ECO:0000256" key="1">
    <source>
        <dbReference type="ARBA" id="ARBA00023125"/>
    </source>
</evidence>
<reference evidence="3 4" key="1">
    <citation type="submission" date="2018-07" db="EMBL/GenBank/DDBJ databases">
        <title>Venubactetium sediminum gen. nov., sp. nov., isolated from a marine solar saltern.</title>
        <authorList>
            <person name="Wang S."/>
        </authorList>
    </citation>
    <scope>NUCLEOTIDE SEQUENCE [LARGE SCALE GENOMIC DNA]</scope>
    <source>
        <strain evidence="3 4">WD2A32</strain>
    </source>
</reference>
<dbReference type="InterPro" id="IPR001387">
    <property type="entry name" value="Cro/C1-type_HTH"/>
</dbReference>
<gene>
    <name evidence="3" type="primary">higA</name>
    <name evidence="3" type="ORF">DRB17_15120</name>
</gene>
<protein>
    <submittedName>
        <fullName evidence="3">Addiction module antidote protein, HigA family</fullName>
    </submittedName>
</protein>
<evidence type="ECO:0000313" key="4">
    <source>
        <dbReference type="Proteomes" id="UP000253941"/>
    </source>
</evidence>
<accession>A0A369T6U9</accession>
<dbReference type="PANTHER" id="PTHR36924">
    <property type="entry name" value="ANTITOXIN HIGA-1"/>
    <property type="match status" value="1"/>
</dbReference>
<evidence type="ECO:0000259" key="2">
    <source>
        <dbReference type="PROSITE" id="PS50943"/>
    </source>
</evidence>
<dbReference type="InterPro" id="IPR010982">
    <property type="entry name" value="Lambda_DNA-bd_dom_sf"/>
</dbReference>
<dbReference type="PANTHER" id="PTHR36924:SF1">
    <property type="entry name" value="ANTITOXIN HIGA-1"/>
    <property type="match status" value="1"/>
</dbReference>
<proteinExistence type="predicted"/>
<dbReference type="AlphaFoldDB" id="A0A369T6U9"/>
<feature type="domain" description="HTH cro/C1-type" evidence="2">
    <location>
        <begin position="21"/>
        <end position="68"/>
    </location>
</feature>
<dbReference type="InterPro" id="IPR013430">
    <property type="entry name" value="Toxin_antidote_HigA"/>
</dbReference>